<comment type="subcellular location">
    <subcellularLocation>
        <location evidence="1">Nucleus</location>
    </subcellularLocation>
</comment>
<evidence type="ECO:0000256" key="5">
    <source>
        <dbReference type="ARBA" id="ARBA00023242"/>
    </source>
</evidence>
<reference evidence="7" key="2">
    <citation type="journal article" date="2024" name="Plant">
        <title>Genomic evolution and insights into agronomic trait innovations of Sesamum species.</title>
        <authorList>
            <person name="Miao H."/>
            <person name="Wang L."/>
            <person name="Qu L."/>
            <person name="Liu H."/>
            <person name="Sun Y."/>
            <person name="Le M."/>
            <person name="Wang Q."/>
            <person name="Wei S."/>
            <person name="Zheng Y."/>
            <person name="Lin W."/>
            <person name="Duan Y."/>
            <person name="Cao H."/>
            <person name="Xiong S."/>
            <person name="Wang X."/>
            <person name="Wei L."/>
            <person name="Li C."/>
            <person name="Ma Q."/>
            <person name="Ju M."/>
            <person name="Zhao R."/>
            <person name="Li G."/>
            <person name="Mu C."/>
            <person name="Tian Q."/>
            <person name="Mei H."/>
            <person name="Zhang T."/>
            <person name="Gao T."/>
            <person name="Zhang H."/>
        </authorList>
    </citation>
    <scope>NUCLEOTIDE SEQUENCE</scope>
    <source>
        <strain evidence="7">K16</strain>
    </source>
</reference>
<dbReference type="SUPFAM" id="SSF47459">
    <property type="entry name" value="HLH, helix-loop-helix DNA-binding domain"/>
    <property type="match status" value="1"/>
</dbReference>
<keyword evidence="5" id="KW-0539">Nucleus</keyword>
<dbReference type="PANTHER" id="PTHR45844">
    <property type="entry name" value="TRANSCRIPTION FACTOR BHLH30"/>
    <property type="match status" value="1"/>
</dbReference>
<dbReference type="Pfam" id="PF00010">
    <property type="entry name" value="HLH"/>
    <property type="match status" value="1"/>
</dbReference>
<evidence type="ECO:0000313" key="7">
    <source>
        <dbReference type="EMBL" id="KAK4386558.1"/>
    </source>
</evidence>
<reference evidence="7" key="1">
    <citation type="submission" date="2020-06" db="EMBL/GenBank/DDBJ databases">
        <authorList>
            <person name="Li T."/>
            <person name="Hu X."/>
            <person name="Zhang T."/>
            <person name="Song X."/>
            <person name="Zhang H."/>
            <person name="Dai N."/>
            <person name="Sheng W."/>
            <person name="Hou X."/>
            <person name="Wei L."/>
        </authorList>
    </citation>
    <scope>NUCLEOTIDE SEQUENCE</scope>
    <source>
        <strain evidence="7">K16</strain>
        <tissue evidence="7">Leaf</tissue>
    </source>
</reference>
<keyword evidence="8" id="KW-1185">Reference proteome</keyword>
<evidence type="ECO:0000256" key="4">
    <source>
        <dbReference type="ARBA" id="ARBA00023163"/>
    </source>
</evidence>
<organism evidence="7 8">
    <name type="scientific">Sesamum angolense</name>
    <dbReference type="NCBI Taxonomy" id="2727404"/>
    <lineage>
        <taxon>Eukaryota</taxon>
        <taxon>Viridiplantae</taxon>
        <taxon>Streptophyta</taxon>
        <taxon>Embryophyta</taxon>
        <taxon>Tracheophyta</taxon>
        <taxon>Spermatophyta</taxon>
        <taxon>Magnoliopsida</taxon>
        <taxon>eudicotyledons</taxon>
        <taxon>Gunneridae</taxon>
        <taxon>Pentapetalae</taxon>
        <taxon>asterids</taxon>
        <taxon>lamiids</taxon>
        <taxon>Lamiales</taxon>
        <taxon>Pedaliaceae</taxon>
        <taxon>Sesamum</taxon>
    </lineage>
</organism>
<dbReference type="EMBL" id="JACGWL010000015">
    <property type="protein sequence ID" value="KAK4386558.1"/>
    <property type="molecule type" value="Genomic_DNA"/>
</dbReference>
<proteinExistence type="predicted"/>
<dbReference type="GO" id="GO:0046983">
    <property type="term" value="F:protein dimerization activity"/>
    <property type="evidence" value="ECO:0007669"/>
    <property type="project" value="InterPro"/>
</dbReference>
<keyword evidence="3" id="KW-0238">DNA-binding</keyword>
<dbReference type="GO" id="GO:0005634">
    <property type="term" value="C:nucleus"/>
    <property type="evidence" value="ECO:0007669"/>
    <property type="project" value="UniProtKB-SubCell"/>
</dbReference>
<dbReference type="GO" id="GO:0003700">
    <property type="term" value="F:DNA-binding transcription factor activity"/>
    <property type="evidence" value="ECO:0007669"/>
    <property type="project" value="InterPro"/>
</dbReference>
<sequence>MYCENQSSRNSMPVKHSLVLDGEKGELVKASERTGKKIGVAETKTIAALKSHSEAERRRRERINAHLVTLRGLVPNNEKAGAIVVYLSYVATFRDYNSEFLAIYDDSSAARIFACAEMDKATLLAEVICQVKQLRAAARQASEGLHIPMDADEVQVEILEHNGGDGSFLLRASLCCDYRPDLLSNIRQAINDLDIQVLKSEISTLGGRVKTVFLVTTGEGDNGRAAGLEVLVGSVRAALSTILDKVCASAEYAQELFSPRKRQRVS</sequence>
<evidence type="ECO:0000256" key="2">
    <source>
        <dbReference type="ARBA" id="ARBA00023015"/>
    </source>
</evidence>
<protein>
    <submittedName>
        <fullName evidence="7">Transcription factor</fullName>
    </submittedName>
</protein>
<evidence type="ECO:0000313" key="8">
    <source>
        <dbReference type="Proteomes" id="UP001289374"/>
    </source>
</evidence>
<name>A0AAE1W4B6_9LAMI</name>
<keyword evidence="4" id="KW-0804">Transcription</keyword>
<dbReference type="PANTHER" id="PTHR45844:SF9">
    <property type="entry name" value="OS09G0463900 PROTEIN"/>
    <property type="match status" value="1"/>
</dbReference>
<dbReference type="Proteomes" id="UP001289374">
    <property type="component" value="Unassembled WGS sequence"/>
</dbReference>
<accession>A0AAE1W4B6</accession>
<dbReference type="GO" id="GO:0003677">
    <property type="term" value="F:DNA binding"/>
    <property type="evidence" value="ECO:0007669"/>
    <property type="project" value="UniProtKB-KW"/>
</dbReference>
<dbReference type="InterPro" id="IPR036638">
    <property type="entry name" value="HLH_DNA-bd_sf"/>
</dbReference>
<keyword evidence="2" id="KW-0805">Transcription regulation</keyword>
<dbReference type="SUPFAM" id="SSF55021">
    <property type="entry name" value="ACT-like"/>
    <property type="match status" value="1"/>
</dbReference>
<dbReference type="InterPro" id="IPR045847">
    <property type="entry name" value="AIG1-like"/>
</dbReference>
<gene>
    <name evidence="7" type="ORF">Sango_2526400</name>
</gene>
<dbReference type="Gene3D" id="4.10.280.10">
    <property type="entry name" value="Helix-loop-helix DNA-binding domain"/>
    <property type="match status" value="1"/>
</dbReference>
<evidence type="ECO:0000256" key="3">
    <source>
        <dbReference type="ARBA" id="ARBA00023125"/>
    </source>
</evidence>
<comment type="caution">
    <text evidence="7">The sequence shown here is derived from an EMBL/GenBank/DDBJ whole genome shotgun (WGS) entry which is preliminary data.</text>
</comment>
<dbReference type="SMART" id="SM00353">
    <property type="entry name" value="HLH"/>
    <property type="match status" value="1"/>
</dbReference>
<dbReference type="InterPro" id="IPR011598">
    <property type="entry name" value="bHLH_dom"/>
</dbReference>
<feature type="domain" description="BHLH" evidence="6">
    <location>
        <begin position="47"/>
        <end position="134"/>
    </location>
</feature>
<dbReference type="InterPro" id="IPR045865">
    <property type="entry name" value="ACT-like_dom_sf"/>
</dbReference>
<dbReference type="AlphaFoldDB" id="A0AAE1W4B6"/>
<evidence type="ECO:0000259" key="6">
    <source>
        <dbReference type="PROSITE" id="PS50888"/>
    </source>
</evidence>
<dbReference type="PROSITE" id="PS50888">
    <property type="entry name" value="BHLH"/>
    <property type="match status" value="1"/>
</dbReference>
<evidence type="ECO:0000256" key="1">
    <source>
        <dbReference type="ARBA" id="ARBA00004123"/>
    </source>
</evidence>